<sequence>MPPVGTSSDDDVAILLGRAKNVKIAPVIEEGGPKLTVQLGELSPALPTIFRTMDLCCRLLTPIVGRDENRCVARIRYDTGACKTTLPVVRERVFANYREAFGSTGPVRNEFRHELVVYGFRVNTAGS</sequence>
<dbReference type="EMBL" id="GBEZ01016298">
    <property type="protein sequence ID" value="JAC69940.1"/>
    <property type="molecule type" value="Transcribed_RNA"/>
</dbReference>
<proteinExistence type="predicted"/>
<evidence type="ECO:0000313" key="1">
    <source>
        <dbReference type="EMBL" id="JAC69940.1"/>
    </source>
</evidence>
<accession>A0A061RGY0</accession>
<name>A0A061RGY0_9CHLO</name>
<reference evidence="1" key="1">
    <citation type="submission" date="2014-05" db="EMBL/GenBank/DDBJ databases">
        <title>The transcriptome of the halophilic microalga Tetraselmis sp. GSL018 isolated from the Great Salt Lake, Utah.</title>
        <authorList>
            <person name="Jinkerson R.E."/>
            <person name="D'Adamo S."/>
            <person name="Posewitz M.C."/>
        </authorList>
    </citation>
    <scope>NUCLEOTIDE SEQUENCE</scope>
    <source>
        <strain evidence="1">GSL018</strain>
    </source>
</reference>
<dbReference type="AlphaFoldDB" id="A0A061RGY0"/>
<gene>
    <name evidence="1" type="ORF">TSPGSL018_5226</name>
</gene>
<organism evidence="1">
    <name type="scientific">Tetraselmis sp. GSL018</name>
    <dbReference type="NCBI Taxonomy" id="582737"/>
    <lineage>
        <taxon>Eukaryota</taxon>
        <taxon>Viridiplantae</taxon>
        <taxon>Chlorophyta</taxon>
        <taxon>core chlorophytes</taxon>
        <taxon>Chlorodendrophyceae</taxon>
        <taxon>Chlorodendrales</taxon>
        <taxon>Chlorodendraceae</taxon>
        <taxon>Tetraselmis</taxon>
    </lineage>
</organism>
<protein>
    <submittedName>
        <fullName evidence="1">Uncharacterized protein</fullName>
    </submittedName>
</protein>